<dbReference type="InterPro" id="IPR005821">
    <property type="entry name" value="Ion_trans_dom"/>
</dbReference>
<dbReference type="OrthoDB" id="417811at2759"/>
<dbReference type="Gene3D" id="1.10.287.70">
    <property type="match status" value="1"/>
</dbReference>
<keyword evidence="2 5" id="KW-0812">Transmembrane</keyword>
<keyword evidence="8" id="KW-1185">Reference proteome</keyword>
<dbReference type="InterPro" id="IPR003938">
    <property type="entry name" value="K_chnl_volt-dep_EAG/ELK/ERG"/>
</dbReference>
<dbReference type="InterPro" id="IPR050818">
    <property type="entry name" value="KCNH_animal-type"/>
</dbReference>
<feature type="domain" description="Ion transport" evidence="6">
    <location>
        <begin position="109"/>
        <end position="353"/>
    </location>
</feature>
<feature type="transmembrane region" description="Helical" evidence="5">
    <location>
        <begin position="107"/>
        <end position="126"/>
    </location>
</feature>
<evidence type="ECO:0000256" key="3">
    <source>
        <dbReference type="ARBA" id="ARBA00022989"/>
    </source>
</evidence>
<dbReference type="SUPFAM" id="SSF81324">
    <property type="entry name" value="Voltage-gated potassium channels"/>
    <property type="match status" value="1"/>
</dbReference>
<keyword evidence="4 5" id="KW-0472">Membrane</keyword>
<feature type="transmembrane region" description="Helical" evidence="5">
    <location>
        <begin position="138"/>
        <end position="160"/>
    </location>
</feature>
<sequence>MESQSSVRCSFYKKEQNLIHKNLEIYNILTNKNNCLRFLNDKSLLLNANCENSHNQQYKDKLKNNQKISSNKVFYLLLRLYQCITSQRLREKISVIQPFYPFHKFKVMWDVLNLIANVYFFIFIPLKITYNLKMHQNQYSIIFSLILATDIFINFNTSYYSKGLLITDRTQICYKYFKKRFFLDLIAIIPLFTTDEFRIAPYSEDQLDNQNISESQSIFYLLFFIRLPFLSDLKKRLEQKLFFQRKMMYIISLTDLLTTVLFLAHIFTCIQVKIALVRQGEGDPNTWINQLFPGITNIYKQYLYAYYFVTMTMTTVGYGDVHPYNDLEYFTTICMMYVSSGIFAYTVGQIINKQGNNK</sequence>
<evidence type="ECO:0000313" key="8">
    <source>
        <dbReference type="Proteomes" id="UP000008983"/>
    </source>
</evidence>
<feature type="transmembrane region" description="Helical" evidence="5">
    <location>
        <begin position="329"/>
        <end position="348"/>
    </location>
</feature>
<dbReference type="GO" id="GO:0005886">
    <property type="term" value="C:plasma membrane"/>
    <property type="evidence" value="ECO:0007669"/>
    <property type="project" value="TreeGrafter"/>
</dbReference>
<dbReference type="GO" id="GO:0005249">
    <property type="term" value="F:voltage-gated potassium channel activity"/>
    <property type="evidence" value="ECO:0007669"/>
    <property type="project" value="InterPro"/>
</dbReference>
<dbReference type="STRING" id="857967.G0QXY2"/>
<dbReference type="eggNOG" id="KOG0498">
    <property type="taxonomic scope" value="Eukaryota"/>
</dbReference>
<feature type="transmembrane region" description="Helical" evidence="5">
    <location>
        <begin position="250"/>
        <end position="276"/>
    </location>
</feature>
<reference evidence="7 8" key="1">
    <citation type="submission" date="2011-07" db="EMBL/GenBank/DDBJ databases">
        <authorList>
            <person name="Coyne R."/>
            <person name="Brami D."/>
            <person name="Johnson J."/>
            <person name="Hostetler J."/>
            <person name="Hannick L."/>
            <person name="Clark T."/>
            <person name="Cassidy-Hanley D."/>
            <person name="Inman J."/>
        </authorList>
    </citation>
    <scope>NUCLEOTIDE SEQUENCE [LARGE SCALE GENOMIC DNA]</scope>
    <source>
        <strain evidence="7 8">G5</strain>
    </source>
</reference>
<keyword evidence="3 5" id="KW-1133">Transmembrane helix</keyword>
<evidence type="ECO:0000313" key="7">
    <source>
        <dbReference type="EMBL" id="EGR29934.1"/>
    </source>
</evidence>
<dbReference type="Proteomes" id="UP000008983">
    <property type="component" value="Unassembled WGS sequence"/>
</dbReference>
<evidence type="ECO:0000256" key="2">
    <source>
        <dbReference type="ARBA" id="ARBA00022692"/>
    </source>
</evidence>
<name>G0QXY2_ICHMU</name>
<dbReference type="PANTHER" id="PTHR10217:SF435">
    <property type="entry name" value="POTASSIUM VOLTAGE-GATED CHANNEL PROTEIN EAG"/>
    <property type="match status" value="1"/>
</dbReference>
<gene>
    <name evidence="7" type="ORF">IMG5_145890</name>
</gene>
<evidence type="ECO:0000256" key="5">
    <source>
        <dbReference type="SAM" id="Phobius"/>
    </source>
</evidence>
<dbReference type="RefSeq" id="XP_004031170.1">
    <property type="nucleotide sequence ID" value="XM_004031122.1"/>
</dbReference>
<comment type="subcellular location">
    <subcellularLocation>
        <location evidence="1">Membrane</location>
        <topology evidence="1">Multi-pass membrane protein</topology>
    </subcellularLocation>
</comment>
<evidence type="ECO:0000259" key="6">
    <source>
        <dbReference type="Pfam" id="PF00520"/>
    </source>
</evidence>
<dbReference type="Pfam" id="PF00520">
    <property type="entry name" value="Ion_trans"/>
    <property type="match status" value="1"/>
</dbReference>
<dbReference type="InParanoid" id="G0QXY2"/>
<accession>G0QXY2</accession>
<dbReference type="GeneID" id="14906045"/>
<evidence type="ECO:0000256" key="4">
    <source>
        <dbReference type="ARBA" id="ARBA00023136"/>
    </source>
</evidence>
<evidence type="ECO:0000256" key="1">
    <source>
        <dbReference type="ARBA" id="ARBA00004141"/>
    </source>
</evidence>
<dbReference type="PRINTS" id="PR01463">
    <property type="entry name" value="EAGCHANLFMLY"/>
</dbReference>
<proteinExistence type="predicted"/>
<dbReference type="GO" id="GO:0042391">
    <property type="term" value="P:regulation of membrane potential"/>
    <property type="evidence" value="ECO:0007669"/>
    <property type="project" value="TreeGrafter"/>
</dbReference>
<feature type="transmembrane region" description="Helical" evidence="5">
    <location>
        <begin position="181"/>
        <end position="200"/>
    </location>
</feature>
<dbReference type="AlphaFoldDB" id="G0QXY2"/>
<dbReference type="PANTHER" id="PTHR10217">
    <property type="entry name" value="VOLTAGE AND LIGAND GATED POTASSIUM CHANNEL"/>
    <property type="match status" value="1"/>
</dbReference>
<dbReference type="OMA" id="NANNWDI"/>
<organism evidence="7 8">
    <name type="scientific">Ichthyophthirius multifiliis</name>
    <name type="common">White spot disease agent</name>
    <name type="synonym">Ich</name>
    <dbReference type="NCBI Taxonomy" id="5932"/>
    <lineage>
        <taxon>Eukaryota</taxon>
        <taxon>Sar</taxon>
        <taxon>Alveolata</taxon>
        <taxon>Ciliophora</taxon>
        <taxon>Intramacronucleata</taxon>
        <taxon>Oligohymenophorea</taxon>
        <taxon>Hymenostomatida</taxon>
        <taxon>Ophryoglenina</taxon>
        <taxon>Ichthyophthirius</taxon>
    </lineage>
</organism>
<dbReference type="EMBL" id="GL984091">
    <property type="protein sequence ID" value="EGR29934.1"/>
    <property type="molecule type" value="Genomic_DNA"/>
</dbReference>
<protein>
    <recommendedName>
        <fullName evidence="6">Ion transport domain-containing protein</fullName>
    </recommendedName>
</protein>